<evidence type="ECO:0000256" key="6">
    <source>
        <dbReference type="RuleBase" id="RU362125"/>
    </source>
</evidence>
<dbReference type="SUPFAM" id="SSF56645">
    <property type="entry name" value="Acyl-CoA dehydrogenase NM domain-like"/>
    <property type="match status" value="2"/>
</dbReference>
<evidence type="ECO:0000259" key="9">
    <source>
        <dbReference type="Pfam" id="PF02770"/>
    </source>
</evidence>
<gene>
    <name evidence="11" type="ORF">GCM10023167_10980</name>
</gene>
<feature type="domain" description="Acyl-CoA dehydrogenase/oxidase C-terminal" evidence="8">
    <location>
        <begin position="266"/>
        <end position="360"/>
    </location>
</feature>
<dbReference type="Gene3D" id="1.10.540.10">
    <property type="entry name" value="Acyl-CoA dehydrogenase/oxidase, N-terminal domain"/>
    <property type="match status" value="2"/>
</dbReference>
<evidence type="ECO:0000259" key="10">
    <source>
        <dbReference type="Pfam" id="PF02771"/>
    </source>
</evidence>
<dbReference type="InterPro" id="IPR006091">
    <property type="entry name" value="Acyl-CoA_Oxase/DH_mid-dom"/>
</dbReference>
<comment type="cofactor">
    <cofactor evidence="1 6">
        <name>FAD</name>
        <dbReference type="ChEBI" id="CHEBI:57692"/>
    </cofactor>
</comment>
<protein>
    <recommendedName>
        <fullName evidence="13">Acyl-CoA dehydrogenase</fullName>
    </recommendedName>
</protein>
<comment type="similarity">
    <text evidence="2 6">Belongs to the acyl-CoA dehydrogenase family.</text>
</comment>
<dbReference type="InterPro" id="IPR009075">
    <property type="entry name" value="AcylCo_DH/oxidase_C"/>
</dbReference>
<organism evidence="11 12">
    <name type="scientific">Brevibacterium pityocampae</name>
    <dbReference type="NCBI Taxonomy" id="506594"/>
    <lineage>
        <taxon>Bacteria</taxon>
        <taxon>Bacillati</taxon>
        <taxon>Actinomycetota</taxon>
        <taxon>Actinomycetes</taxon>
        <taxon>Micrococcales</taxon>
        <taxon>Brevibacteriaceae</taxon>
        <taxon>Brevibacterium</taxon>
    </lineage>
</organism>
<dbReference type="InterPro" id="IPR046373">
    <property type="entry name" value="Acyl-CoA_Oxase/DH_mid-dom_sf"/>
</dbReference>
<dbReference type="RefSeq" id="WP_345030551.1">
    <property type="nucleotide sequence ID" value="NZ_BAABGL010000004.1"/>
</dbReference>
<dbReference type="PANTHER" id="PTHR43292:SF4">
    <property type="entry name" value="ACYL-COA DEHYDROGENASE FADE34"/>
    <property type="match status" value="1"/>
</dbReference>
<keyword evidence="5 6" id="KW-0560">Oxidoreductase</keyword>
<dbReference type="PROSITE" id="PS00072">
    <property type="entry name" value="ACYL_COA_DH_1"/>
    <property type="match status" value="1"/>
</dbReference>
<dbReference type="SUPFAM" id="SSF47203">
    <property type="entry name" value="Acyl-CoA dehydrogenase C-terminal domain-like"/>
    <property type="match status" value="2"/>
</dbReference>
<dbReference type="InterPro" id="IPR013786">
    <property type="entry name" value="AcylCoA_DH/ox_N"/>
</dbReference>
<evidence type="ECO:0000256" key="3">
    <source>
        <dbReference type="ARBA" id="ARBA00022630"/>
    </source>
</evidence>
<evidence type="ECO:0000256" key="1">
    <source>
        <dbReference type="ARBA" id="ARBA00001974"/>
    </source>
</evidence>
<keyword evidence="3 6" id="KW-0285">Flavoprotein</keyword>
<evidence type="ECO:0008006" key="13">
    <source>
        <dbReference type="Google" id="ProtNLM"/>
    </source>
</evidence>
<comment type="caution">
    <text evidence="11">The sequence shown here is derived from an EMBL/GenBank/DDBJ whole genome shotgun (WGS) entry which is preliminary data.</text>
</comment>
<dbReference type="PANTHER" id="PTHR43292">
    <property type="entry name" value="ACYL-COA DEHYDROGENASE"/>
    <property type="match status" value="1"/>
</dbReference>
<dbReference type="InterPro" id="IPR006089">
    <property type="entry name" value="Acyl-CoA_DH_CS"/>
</dbReference>
<dbReference type="Gene3D" id="1.20.140.10">
    <property type="entry name" value="Butyryl-CoA Dehydrogenase, subunit A, domain 3"/>
    <property type="match status" value="2"/>
</dbReference>
<keyword evidence="12" id="KW-1185">Reference proteome</keyword>
<dbReference type="EMBL" id="BAABGL010000004">
    <property type="protein sequence ID" value="GAA4387239.1"/>
    <property type="molecule type" value="Genomic_DNA"/>
</dbReference>
<dbReference type="InterPro" id="IPR009100">
    <property type="entry name" value="AcylCoA_DH/oxidase_NM_dom_sf"/>
</dbReference>
<dbReference type="InterPro" id="IPR037069">
    <property type="entry name" value="AcylCoA_DH/ox_N_sf"/>
</dbReference>
<reference evidence="12" key="1">
    <citation type="journal article" date="2019" name="Int. J. Syst. Evol. Microbiol.">
        <title>The Global Catalogue of Microorganisms (GCM) 10K type strain sequencing project: providing services to taxonomists for standard genome sequencing and annotation.</title>
        <authorList>
            <consortium name="The Broad Institute Genomics Platform"/>
            <consortium name="The Broad Institute Genome Sequencing Center for Infectious Disease"/>
            <person name="Wu L."/>
            <person name="Ma J."/>
        </authorList>
    </citation>
    <scope>NUCLEOTIDE SEQUENCE [LARGE SCALE GENOMIC DNA]</scope>
    <source>
        <strain evidence="12">JCM 17808</strain>
    </source>
</reference>
<proteinExistence type="inferred from homology"/>
<feature type="domain" description="Acyl-CoA dehydrogenase/oxidase N-terminal" evidence="10">
    <location>
        <begin position="27"/>
        <end position="113"/>
    </location>
</feature>
<dbReference type="InterPro" id="IPR052161">
    <property type="entry name" value="Mycobact_Acyl-CoA_DH"/>
</dbReference>
<feature type="region of interest" description="Disordered" evidence="7">
    <location>
        <begin position="550"/>
        <end position="581"/>
    </location>
</feature>
<evidence type="ECO:0000256" key="4">
    <source>
        <dbReference type="ARBA" id="ARBA00022827"/>
    </source>
</evidence>
<keyword evidence="4 6" id="KW-0274">FAD</keyword>
<evidence type="ECO:0000313" key="11">
    <source>
        <dbReference type="EMBL" id="GAA4387239.1"/>
    </source>
</evidence>
<dbReference type="Pfam" id="PF00441">
    <property type="entry name" value="Acyl-CoA_dh_1"/>
    <property type="match status" value="1"/>
</dbReference>
<evidence type="ECO:0000259" key="8">
    <source>
        <dbReference type="Pfam" id="PF00441"/>
    </source>
</evidence>
<dbReference type="InterPro" id="IPR036250">
    <property type="entry name" value="AcylCo_DH-like_C"/>
</dbReference>
<accession>A0ABP8J9A4</accession>
<dbReference type="Pfam" id="PF02770">
    <property type="entry name" value="Acyl-CoA_dh_M"/>
    <property type="match status" value="1"/>
</dbReference>
<evidence type="ECO:0000256" key="5">
    <source>
        <dbReference type="ARBA" id="ARBA00023002"/>
    </source>
</evidence>
<name>A0ABP8J9A4_9MICO</name>
<evidence type="ECO:0000256" key="7">
    <source>
        <dbReference type="SAM" id="MobiDB-lite"/>
    </source>
</evidence>
<sequence>MSSTEIRTRIRTLLDDWLSAGRFTPTVDCWLRSVDRDFSRALGEAGLLGMTWPVEHGGEGRPNTDRLALTEEMLRVGAPVTAHWIAERQIGPAVLRAGTPELKAAILPDIVAGRAIIGLGMSEPESGSDLASVRTRAVPTEGGWILNGHKIWTTQAHNATAMYILARTSEEEKKHQGLSEFVIDMDSPGIEVSPIVDLAGEHHFNEVRYTDVFIPRERLIGTEGEGWKQVIEQLSFERGGPERALSTWVLVPEVLAAPGLRTDEGALRDLGQVVAELSALRHMYRRIAAALDAGEAPIRLAAASKFIGNGFEKGLIDIARRLVPTPGEKLAGLIQQALWASPAFGIRGGAEDVLLGIVAKLELPRDLSKATPQPRLADPEAQELVELAGKVAGGTLLDVDRSDAGLDRLRSTVEDLGWTRVSVPESAGGSGGSLADAGAIVRGLARLGVTADLPEHLVAAHTGAGLGQREATALASLLDAAVLLGAGEAALALTIGHVIEREQFGAPLAAIPAVKSWIARMRMQLDLAVESYDRALEIAGEALVAAEADDQASDAAGGQHRTANDPAGTSAAGTSGESAPGTGISDAQVAAALSAKAIAAQAGGLVAAQTHQLHGAIGITAEYPLHHLTQLIWATRDSGTSEHAALVELGRLALAGGEPVIWDHLTDSAPES</sequence>
<dbReference type="Gene3D" id="2.40.110.10">
    <property type="entry name" value="Butyryl-CoA Dehydrogenase, subunit A, domain 2"/>
    <property type="match status" value="1"/>
</dbReference>
<dbReference type="Proteomes" id="UP001500642">
    <property type="component" value="Unassembled WGS sequence"/>
</dbReference>
<dbReference type="Pfam" id="PF02771">
    <property type="entry name" value="Acyl-CoA_dh_N"/>
    <property type="match status" value="1"/>
</dbReference>
<evidence type="ECO:0000313" key="12">
    <source>
        <dbReference type="Proteomes" id="UP001500642"/>
    </source>
</evidence>
<evidence type="ECO:0000256" key="2">
    <source>
        <dbReference type="ARBA" id="ARBA00009347"/>
    </source>
</evidence>
<feature type="domain" description="Acyl-CoA oxidase/dehydrogenase middle" evidence="9">
    <location>
        <begin position="119"/>
        <end position="210"/>
    </location>
</feature>